<protein>
    <submittedName>
        <fullName evidence="1">Uncharacterized protein</fullName>
    </submittedName>
</protein>
<sequence>ANWHLFEEIQKIKPGNAPADLVDAIVVAADHLRRETEGKRGFVAKRVLLFTNAATPFNDHSLKK</sequence>
<comment type="caution">
    <text evidence="1">The sequence shown here is derived from an EMBL/GenBank/DDBJ whole genome shotgun (WGS) entry which is preliminary data.</text>
</comment>
<proteinExistence type="predicted"/>
<dbReference type="Proteomes" id="UP000681967">
    <property type="component" value="Unassembled WGS sequence"/>
</dbReference>
<gene>
    <name evidence="1" type="ORF">BYL167_LOCUS23381</name>
</gene>
<evidence type="ECO:0000313" key="1">
    <source>
        <dbReference type="EMBL" id="CAF4194342.1"/>
    </source>
</evidence>
<reference evidence="1" key="1">
    <citation type="submission" date="2021-02" db="EMBL/GenBank/DDBJ databases">
        <authorList>
            <person name="Nowell W R."/>
        </authorList>
    </citation>
    <scope>NUCLEOTIDE SEQUENCE</scope>
</reference>
<dbReference type="Gene3D" id="3.40.50.410">
    <property type="entry name" value="von Willebrand factor, type A domain"/>
    <property type="match status" value="1"/>
</dbReference>
<dbReference type="AlphaFoldDB" id="A0A8S2S0R6"/>
<evidence type="ECO:0000313" key="2">
    <source>
        <dbReference type="Proteomes" id="UP000681967"/>
    </source>
</evidence>
<accession>A0A8S2S0R6</accession>
<name>A0A8S2S0R6_9BILA</name>
<dbReference type="SUPFAM" id="SSF53300">
    <property type="entry name" value="vWA-like"/>
    <property type="match status" value="1"/>
</dbReference>
<dbReference type="InterPro" id="IPR036465">
    <property type="entry name" value="vWFA_dom_sf"/>
</dbReference>
<dbReference type="EMBL" id="CAJOBH010016599">
    <property type="protein sequence ID" value="CAF4194342.1"/>
    <property type="molecule type" value="Genomic_DNA"/>
</dbReference>
<organism evidence="1 2">
    <name type="scientific">Rotaria magnacalcarata</name>
    <dbReference type="NCBI Taxonomy" id="392030"/>
    <lineage>
        <taxon>Eukaryota</taxon>
        <taxon>Metazoa</taxon>
        <taxon>Spiralia</taxon>
        <taxon>Gnathifera</taxon>
        <taxon>Rotifera</taxon>
        <taxon>Eurotatoria</taxon>
        <taxon>Bdelloidea</taxon>
        <taxon>Philodinida</taxon>
        <taxon>Philodinidae</taxon>
        <taxon>Rotaria</taxon>
    </lineage>
</organism>
<feature type="non-terminal residue" evidence="1">
    <location>
        <position position="1"/>
    </location>
</feature>